<dbReference type="SMART" id="SM00327">
    <property type="entry name" value="VWA"/>
    <property type="match status" value="1"/>
</dbReference>
<dbReference type="Pfam" id="PF07584">
    <property type="entry name" value="BatA"/>
    <property type="match status" value="1"/>
</dbReference>
<proteinExistence type="predicted"/>
<evidence type="ECO:0000256" key="2">
    <source>
        <dbReference type="ARBA" id="ARBA00022692"/>
    </source>
</evidence>
<evidence type="ECO:0000256" key="3">
    <source>
        <dbReference type="ARBA" id="ARBA00022989"/>
    </source>
</evidence>
<dbReference type="SUPFAM" id="SSF53300">
    <property type="entry name" value="vWA-like"/>
    <property type="match status" value="1"/>
</dbReference>
<evidence type="ECO:0000256" key="1">
    <source>
        <dbReference type="ARBA" id="ARBA00022475"/>
    </source>
</evidence>
<dbReference type="InterPro" id="IPR036465">
    <property type="entry name" value="vWFA_dom_sf"/>
</dbReference>
<comment type="caution">
    <text evidence="7">The sequence shown here is derived from an EMBL/GenBank/DDBJ whole genome shotgun (WGS) entry which is preliminary data.</text>
</comment>
<dbReference type="PROSITE" id="PS50234">
    <property type="entry name" value="VWFA"/>
    <property type="match status" value="1"/>
</dbReference>
<evidence type="ECO:0000256" key="4">
    <source>
        <dbReference type="ARBA" id="ARBA00023136"/>
    </source>
</evidence>
<evidence type="ECO:0000313" key="7">
    <source>
        <dbReference type="EMBL" id="TWT38974.1"/>
    </source>
</evidence>
<keyword evidence="1" id="KW-1003">Cell membrane</keyword>
<dbReference type="PANTHER" id="PTHR22550:SF5">
    <property type="entry name" value="LEUCINE ZIPPER PROTEIN 4"/>
    <property type="match status" value="1"/>
</dbReference>
<evidence type="ECO:0000256" key="5">
    <source>
        <dbReference type="SAM" id="Phobius"/>
    </source>
</evidence>
<dbReference type="OrthoDB" id="6206554at2"/>
<dbReference type="InterPro" id="IPR002035">
    <property type="entry name" value="VWF_A"/>
</dbReference>
<evidence type="ECO:0000313" key="8">
    <source>
        <dbReference type="Proteomes" id="UP000318878"/>
    </source>
</evidence>
<organism evidence="7 8">
    <name type="scientific">Blastopirellula retiformator</name>
    <dbReference type="NCBI Taxonomy" id="2527970"/>
    <lineage>
        <taxon>Bacteria</taxon>
        <taxon>Pseudomonadati</taxon>
        <taxon>Planctomycetota</taxon>
        <taxon>Planctomycetia</taxon>
        <taxon>Pirellulales</taxon>
        <taxon>Pirellulaceae</taxon>
        <taxon>Blastopirellula</taxon>
    </lineage>
</organism>
<dbReference type="RefSeq" id="WP_146429181.1">
    <property type="nucleotide sequence ID" value="NZ_SJPF01000001.1"/>
</dbReference>
<dbReference type="InterPro" id="IPR024163">
    <property type="entry name" value="Aerotolerance_reg_N"/>
</dbReference>
<feature type="domain" description="VWFA" evidence="6">
    <location>
        <begin position="88"/>
        <end position="301"/>
    </location>
</feature>
<accession>A0A5C5VK30</accession>
<dbReference type="Pfam" id="PF00092">
    <property type="entry name" value="VWA"/>
    <property type="match status" value="1"/>
</dbReference>
<reference evidence="7 8" key="1">
    <citation type="submission" date="2019-02" db="EMBL/GenBank/DDBJ databases">
        <title>Deep-cultivation of Planctomycetes and their phenomic and genomic characterization uncovers novel biology.</title>
        <authorList>
            <person name="Wiegand S."/>
            <person name="Jogler M."/>
            <person name="Boedeker C."/>
            <person name="Pinto D."/>
            <person name="Vollmers J."/>
            <person name="Rivas-Marin E."/>
            <person name="Kohn T."/>
            <person name="Peeters S.H."/>
            <person name="Heuer A."/>
            <person name="Rast P."/>
            <person name="Oberbeckmann S."/>
            <person name="Bunk B."/>
            <person name="Jeske O."/>
            <person name="Meyerdierks A."/>
            <person name="Storesund J.E."/>
            <person name="Kallscheuer N."/>
            <person name="Luecker S."/>
            <person name="Lage O.M."/>
            <person name="Pohl T."/>
            <person name="Merkel B.J."/>
            <person name="Hornburger P."/>
            <person name="Mueller R.-W."/>
            <person name="Bruemmer F."/>
            <person name="Labrenz M."/>
            <person name="Spormann A.M."/>
            <person name="Op Den Camp H."/>
            <person name="Overmann J."/>
            <person name="Amann R."/>
            <person name="Jetten M.S.M."/>
            <person name="Mascher T."/>
            <person name="Medema M.H."/>
            <person name="Devos D.P."/>
            <person name="Kaster A.-K."/>
            <person name="Ovreas L."/>
            <person name="Rohde M."/>
            <person name="Galperin M.Y."/>
            <person name="Jogler C."/>
        </authorList>
    </citation>
    <scope>NUCLEOTIDE SEQUENCE [LARGE SCALE GENOMIC DNA]</scope>
    <source>
        <strain evidence="7 8">Enr8</strain>
    </source>
</reference>
<keyword evidence="2 5" id="KW-0812">Transmembrane</keyword>
<keyword evidence="3 5" id="KW-1133">Transmembrane helix</keyword>
<protein>
    <submittedName>
        <fullName evidence="7">von Willebrand factor type A domain protein</fullName>
    </submittedName>
</protein>
<gene>
    <name evidence="7" type="ORF">Enr8_06690</name>
</gene>
<dbReference type="AlphaFoldDB" id="A0A5C5VK30"/>
<dbReference type="InterPro" id="IPR011933">
    <property type="entry name" value="Double_TM_dom"/>
</dbReference>
<dbReference type="NCBIfam" id="TIGR02226">
    <property type="entry name" value="two_anch"/>
    <property type="match status" value="1"/>
</dbReference>
<sequence>MFYGSSAWFLLLLLLVPLIAWRLLGSKRKSALPFSSTHWMAGLAPSWKQRLQWAPAALRLGAIALLIVCLARPQEGRKQTVVDSEGIAIEMVVDRSGSMQAMDFDVDGQPVDRLTAVKDVAGKFIAGDDQLAGRTTDLVGLVTFARNADGISPPTLDHPYMIKQLDQTKIAMERSEDGTAIGDALGLAVEKLSALSEGDQQKLKSKVVILLTDGENNAGELDPIVAAELAASMDVKVYTIGVGTKGQAPVPVIDPFTGRTSFQMAQVNIDEATLKSIADATGGQYFRATDTASLEKIYDEIDQLEKSHVEAKHFVDFRELAIEPIHLGMWALPPLALLAFWLIAAEVLLSNTVYRKITE</sequence>
<keyword evidence="4 5" id="KW-0472">Membrane</keyword>
<evidence type="ECO:0000259" key="6">
    <source>
        <dbReference type="PROSITE" id="PS50234"/>
    </source>
</evidence>
<dbReference type="PANTHER" id="PTHR22550">
    <property type="entry name" value="SPORE GERMINATION PROTEIN"/>
    <property type="match status" value="1"/>
</dbReference>
<feature type="transmembrane region" description="Helical" evidence="5">
    <location>
        <begin position="327"/>
        <end position="349"/>
    </location>
</feature>
<dbReference type="EMBL" id="SJPF01000001">
    <property type="protein sequence ID" value="TWT38974.1"/>
    <property type="molecule type" value="Genomic_DNA"/>
</dbReference>
<dbReference type="Gene3D" id="3.40.50.410">
    <property type="entry name" value="von Willebrand factor, type A domain"/>
    <property type="match status" value="1"/>
</dbReference>
<dbReference type="InterPro" id="IPR050768">
    <property type="entry name" value="UPF0353/GerABKA_families"/>
</dbReference>
<dbReference type="Proteomes" id="UP000318878">
    <property type="component" value="Unassembled WGS sequence"/>
</dbReference>
<name>A0A5C5VK30_9BACT</name>
<keyword evidence="8" id="KW-1185">Reference proteome</keyword>